<dbReference type="OrthoDB" id="791543at2"/>
<dbReference type="SUPFAM" id="SSF56988">
    <property type="entry name" value="Anthrax protective antigen"/>
    <property type="match status" value="1"/>
</dbReference>
<keyword evidence="1" id="KW-0732">Signal</keyword>
<evidence type="ECO:0000313" key="4">
    <source>
        <dbReference type="Proteomes" id="UP000184611"/>
    </source>
</evidence>
<feature type="domain" description="PA14" evidence="2">
    <location>
        <begin position="489"/>
        <end position="655"/>
    </location>
</feature>
<dbReference type="RefSeq" id="WP_159433517.1">
    <property type="nucleotide sequence ID" value="NZ_CBCSEA010000019.1"/>
</dbReference>
<evidence type="ECO:0000256" key="1">
    <source>
        <dbReference type="SAM" id="SignalP"/>
    </source>
</evidence>
<evidence type="ECO:0000259" key="2">
    <source>
        <dbReference type="PROSITE" id="PS51820"/>
    </source>
</evidence>
<keyword evidence="4" id="KW-1185">Reference proteome</keyword>
<sequence>MNTTFQKLREWLFLLFTALFLNTTVAQPLTAQTYYDLGTETYPFSLITNGNGTFYFADEYTYPNQIKKLSSNGELTTYNGTPFYLPNYSWDYPSAASMSVDQNGNLYYVDQYNWPPVLNKITPDGVVSNYLSGNYYPKALVHDSQGNMYFVDQMNWPYTIYKVDTNGNASLFFSDSTYYINSISIDSEDNLVFVDANSNTSIYKISPQGVLSNYISNTGFYIKSLTTDGLGNTYALNQNSNPYTVYKMDAIGTINLYAEIDVNVNDVNSMVSDFNGNLYFLGYTPGGVRKVFTFTNPDFPCNPPTDPLVTDGVVCCNQSVELRASGIGEIKWYDAINGNLLGTGSSYTTDALINATTFYVTTEFCNQVSSFVPVTVTVKAPPVALISGNTTNNDLVTLTVSGAASIFWSGGTAPTSATNYFTKSGTYTVTITNEFGCTATEVLSLIVNKLGVTPSGALTSNFTEGISKNGKVNEVTYLNRYGKVSSSLGVDEELNYQVFTAPFSHPNNETEFAAYTDPLNLVSSGVKSPNLILDWNNATVLTNEGIVIPNGGEGFSFVASGFFIPSETGTYTFTCEGDDAVDLFINGVNVANHYGGHGIDNLGSHTGTIVLTQGIKYTFRARMQENGGGEGLRVFWRKPSDASGWFLYPEELSSE</sequence>
<dbReference type="InterPro" id="IPR037524">
    <property type="entry name" value="PA14/GLEYA"/>
</dbReference>
<evidence type="ECO:0000313" key="3">
    <source>
        <dbReference type="EMBL" id="SHO74040.1"/>
    </source>
</evidence>
<dbReference type="InterPro" id="IPR044023">
    <property type="entry name" value="Ig_7"/>
</dbReference>
<dbReference type="InterPro" id="IPR011658">
    <property type="entry name" value="PA14_dom"/>
</dbReference>
<dbReference type="PROSITE" id="PS51820">
    <property type="entry name" value="PA14"/>
    <property type="match status" value="1"/>
</dbReference>
<reference evidence="4" key="1">
    <citation type="submission" date="2016-12" db="EMBL/GenBank/DDBJ databases">
        <authorList>
            <person name="Varghese N."/>
            <person name="Submissions S."/>
        </authorList>
    </citation>
    <scope>NUCLEOTIDE SEQUENCE [LARGE SCALE GENOMIC DNA]</scope>
    <source>
        <strain evidence="4">DSM 18830</strain>
    </source>
</reference>
<dbReference type="AlphaFoldDB" id="A0A1M7ZZ08"/>
<name>A0A1M7ZZ08_9FLAO</name>
<dbReference type="STRING" id="416016.SAMN05443547_2420"/>
<protein>
    <submittedName>
        <fullName evidence="3">PA14 domain-containing protein</fullName>
    </submittedName>
</protein>
<dbReference type="SUPFAM" id="SSF101898">
    <property type="entry name" value="NHL repeat"/>
    <property type="match status" value="1"/>
</dbReference>
<dbReference type="Pfam" id="PF19081">
    <property type="entry name" value="Ig_7"/>
    <property type="match status" value="1"/>
</dbReference>
<organism evidence="3 4">
    <name type="scientific">Flavobacterium cucumis</name>
    <dbReference type="NCBI Taxonomy" id="416016"/>
    <lineage>
        <taxon>Bacteria</taxon>
        <taxon>Pseudomonadati</taxon>
        <taxon>Bacteroidota</taxon>
        <taxon>Flavobacteriia</taxon>
        <taxon>Flavobacteriales</taxon>
        <taxon>Flavobacteriaceae</taxon>
        <taxon>Flavobacterium</taxon>
    </lineage>
</organism>
<dbReference type="InterPro" id="IPR011042">
    <property type="entry name" value="6-blade_b-propeller_TolB-like"/>
</dbReference>
<feature type="chain" id="PRO_5012523177" evidence="1">
    <location>
        <begin position="27"/>
        <end position="655"/>
    </location>
</feature>
<dbReference type="Gene3D" id="2.120.10.30">
    <property type="entry name" value="TolB, C-terminal domain"/>
    <property type="match status" value="1"/>
</dbReference>
<dbReference type="SMART" id="SM00758">
    <property type="entry name" value="PA14"/>
    <property type="match status" value="1"/>
</dbReference>
<gene>
    <name evidence="3" type="ORF">SAMN05443547_2420</name>
</gene>
<dbReference type="Proteomes" id="UP000184611">
    <property type="component" value="Unassembled WGS sequence"/>
</dbReference>
<dbReference type="EMBL" id="FRYK01000005">
    <property type="protein sequence ID" value="SHO74040.1"/>
    <property type="molecule type" value="Genomic_DNA"/>
</dbReference>
<accession>A0A1M7ZZ08</accession>
<feature type="signal peptide" evidence="1">
    <location>
        <begin position="1"/>
        <end position="26"/>
    </location>
</feature>
<dbReference type="Pfam" id="PF07691">
    <property type="entry name" value="PA14"/>
    <property type="match status" value="1"/>
</dbReference>
<dbReference type="Gene3D" id="3.90.182.10">
    <property type="entry name" value="Toxin - Anthrax Protective Antigen,domain 1"/>
    <property type="match status" value="1"/>
</dbReference>
<proteinExistence type="predicted"/>